<feature type="binding site" evidence="12">
    <location>
        <position position="33"/>
    </location>
    <ligand>
        <name>NAD(+)</name>
        <dbReference type="ChEBI" id="CHEBI:57540"/>
    </ligand>
</feature>
<evidence type="ECO:0000256" key="8">
    <source>
        <dbReference type="ARBA" id="ARBA00037922"/>
    </source>
</evidence>
<dbReference type="RefSeq" id="WP_346823443.1">
    <property type="nucleotide sequence ID" value="NZ_JBDKWZ010000015.1"/>
</dbReference>
<feature type="active site" description="Proton donor" evidence="12">
    <location>
        <position position="139"/>
    </location>
</feature>
<comment type="catalytic activity">
    <reaction evidence="11 12">
        <text>(S)-2,3,4,5-tetrahydrodipicolinate + NAD(+) + H2O = (2S,4S)-4-hydroxy-2,3,4,5-tetrahydrodipicolinate + NADH + H(+)</text>
        <dbReference type="Rhea" id="RHEA:35323"/>
        <dbReference type="ChEBI" id="CHEBI:15377"/>
        <dbReference type="ChEBI" id="CHEBI:15378"/>
        <dbReference type="ChEBI" id="CHEBI:16845"/>
        <dbReference type="ChEBI" id="CHEBI:57540"/>
        <dbReference type="ChEBI" id="CHEBI:57945"/>
        <dbReference type="ChEBI" id="CHEBI:67139"/>
        <dbReference type="EC" id="1.17.1.8"/>
    </reaction>
</comment>
<dbReference type="GO" id="GO:0051287">
    <property type="term" value="F:NAD binding"/>
    <property type="evidence" value="ECO:0007669"/>
    <property type="project" value="UniProtKB-UniRule"/>
</dbReference>
<evidence type="ECO:0000256" key="6">
    <source>
        <dbReference type="ARBA" id="ARBA00023027"/>
    </source>
</evidence>
<comment type="caution">
    <text evidence="15">The sequence shown here is derived from an EMBL/GenBank/DDBJ whole genome shotgun (WGS) entry which is preliminary data.</text>
</comment>
<feature type="binding site" evidence="12">
    <location>
        <begin position="145"/>
        <end position="146"/>
    </location>
    <ligand>
        <name>(S)-2,3,4,5-tetrahydrodipicolinate</name>
        <dbReference type="ChEBI" id="CHEBI:16845"/>
    </ligand>
</feature>
<evidence type="ECO:0000256" key="10">
    <source>
        <dbReference type="ARBA" id="ARBA00049080"/>
    </source>
</evidence>
<evidence type="ECO:0000259" key="14">
    <source>
        <dbReference type="Pfam" id="PF05173"/>
    </source>
</evidence>
<gene>
    <name evidence="12 15" type="primary">dapB</name>
    <name evidence="15" type="ORF">AAG747_22265</name>
</gene>
<keyword evidence="5 12" id="KW-0560">Oxidoreductase</keyword>
<keyword evidence="16" id="KW-1185">Reference proteome</keyword>
<dbReference type="Gene3D" id="3.30.360.10">
    <property type="entry name" value="Dihydrodipicolinate Reductase, domain 2"/>
    <property type="match status" value="1"/>
</dbReference>
<dbReference type="Pfam" id="PF05173">
    <property type="entry name" value="DapB_C"/>
    <property type="match status" value="1"/>
</dbReference>
<dbReference type="GO" id="GO:0005829">
    <property type="term" value="C:cytosol"/>
    <property type="evidence" value="ECO:0007669"/>
    <property type="project" value="TreeGrafter"/>
</dbReference>
<comment type="function">
    <text evidence="12">Catalyzes the conversion of 4-hydroxy-tetrahydrodipicolinate (HTPA) to tetrahydrodipicolinate.</text>
</comment>
<dbReference type="PIRSF" id="PIRSF000161">
    <property type="entry name" value="DHPR"/>
    <property type="match status" value="1"/>
</dbReference>
<dbReference type="Pfam" id="PF01113">
    <property type="entry name" value="DapB_N"/>
    <property type="match status" value="1"/>
</dbReference>
<dbReference type="GO" id="GO:0016726">
    <property type="term" value="F:oxidoreductase activity, acting on CH or CH2 groups, NAD or NADP as acceptor"/>
    <property type="evidence" value="ECO:0007669"/>
    <property type="project" value="UniProtKB-UniRule"/>
</dbReference>
<name>A0AAW9SIL0_9BACT</name>
<evidence type="ECO:0000256" key="12">
    <source>
        <dbReference type="HAMAP-Rule" id="MF_00102"/>
    </source>
</evidence>
<comment type="subunit">
    <text evidence="12">Homotetramer.</text>
</comment>
<dbReference type="HAMAP" id="MF_00102">
    <property type="entry name" value="DapB"/>
    <property type="match status" value="1"/>
</dbReference>
<dbReference type="InterPro" id="IPR036291">
    <property type="entry name" value="NAD(P)-bd_dom_sf"/>
</dbReference>
<accession>A0AAW9SIL0</accession>
<feature type="domain" description="Dihydrodipicolinate reductase N-terminal" evidence="13">
    <location>
        <begin position="1"/>
        <end position="103"/>
    </location>
</feature>
<dbReference type="SUPFAM" id="SSF51735">
    <property type="entry name" value="NAD(P)-binding Rossmann-fold domains"/>
    <property type="match status" value="1"/>
</dbReference>
<dbReference type="InterPro" id="IPR022663">
    <property type="entry name" value="DapB_C"/>
</dbReference>
<keyword evidence="6 12" id="KW-0520">NAD</keyword>
<dbReference type="NCBIfam" id="TIGR00036">
    <property type="entry name" value="dapB"/>
    <property type="match status" value="1"/>
</dbReference>
<dbReference type="GO" id="GO:0019877">
    <property type="term" value="P:diaminopimelate biosynthetic process"/>
    <property type="evidence" value="ECO:0007669"/>
    <property type="project" value="UniProtKB-UniRule"/>
</dbReference>
<dbReference type="GO" id="GO:0008839">
    <property type="term" value="F:4-hydroxy-tetrahydrodipicolinate reductase"/>
    <property type="evidence" value="ECO:0007669"/>
    <property type="project" value="UniProtKB-UniRule"/>
</dbReference>
<evidence type="ECO:0000313" key="16">
    <source>
        <dbReference type="Proteomes" id="UP001403385"/>
    </source>
</evidence>
<evidence type="ECO:0000259" key="13">
    <source>
        <dbReference type="Pfam" id="PF01113"/>
    </source>
</evidence>
<evidence type="ECO:0000256" key="5">
    <source>
        <dbReference type="ARBA" id="ARBA00023002"/>
    </source>
</evidence>
<keyword evidence="4 12" id="KW-0220">Diaminopimelate biosynthesis</keyword>
<dbReference type="CDD" id="cd02274">
    <property type="entry name" value="DHDPR_N"/>
    <property type="match status" value="1"/>
</dbReference>
<comment type="catalytic activity">
    <reaction evidence="10 12">
        <text>(S)-2,3,4,5-tetrahydrodipicolinate + NADP(+) + H2O = (2S,4S)-4-hydroxy-2,3,4,5-tetrahydrodipicolinate + NADPH + H(+)</text>
        <dbReference type="Rhea" id="RHEA:35331"/>
        <dbReference type="ChEBI" id="CHEBI:15377"/>
        <dbReference type="ChEBI" id="CHEBI:15378"/>
        <dbReference type="ChEBI" id="CHEBI:16845"/>
        <dbReference type="ChEBI" id="CHEBI:57783"/>
        <dbReference type="ChEBI" id="CHEBI:58349"/>
        <dbReference type="ChEBI" id="CHEBI:67139"/>
        <dbReference type="EC" id="1.17.1.8"/>
    </reaction>
</comment>
<evidence type="ECO:0000256" key="7">
    <source>
        <dbReference type="ARBA" id="ARBA00023154"/>
    </source>
</evidence>
<dbReference type="GO" id="GO:0050661">
    <property type="term" value="F:NADP binding"/>
    <property type="evidence" value="ECO:0007669"/>
    <property type="project" value="UniProtKB-UniRule"/>
</dbReference>
<feature type="binding site" evidence="12">
    <location>
        <begin position="75"/>
        <end position="77"/>
    </location>
    <ligand>
        <name>NAD(+)</name>
        <dbReference type="ChEBI" id="CHEBI:57540"/>
    </ligand>
</feature>
<comment type="caution">
    <text evidence="12">Was originally thought to be a dihydrodipicolinate reductase (DHDPR), catalyzing the conversion of dihydrodipicolinate to tetrahydrodipicolinate. However, it was shown in E.coli that the substrate of the enzymatic reaction is not dihydrodipicolinate (DHDP) but in fact (2S,4S)-4-hydroxy-2,3,4,5-tetrahydrodipicolinic acid (HTPA), the product released by the DapA-catalyzed reaction.</text>
</comment>
<dbReference type="Gene3D" id="3.40.50.720">
    <property type="entry name" value="NAD(P)-binding Rossmann-like Domain"/>
    <property type="match status" value="1"/>
</dbReference>
<dbReference type="GO" id="GO:0009089">
    <property type="term" value="P:lysine biosynthetic process via diaminopimelate"/>
    <property type="evidence" value="ECO:0007669"/>
    <property type="project" value="UniProtKB-UniRule"/>
</dbReference>
<dbReference type="InterPro" id="IPR000846">
    <property type="entry name" value="DapB_N"/>
</dbReference>
<feature type="domain" description="Dihydrodipicolinate reductase C-terminal" evidence="14">
    <location>
        <begin position="106"/>
        <end position="238"/>
    </location>
</feature>
<feature type="binding site" evidence="12">
    <location>
        <position position="136"/>
    </location>
    <ligand>
        <name>(S)-2,3,4,5-tetrahydrodipicolinate</name>
        <dbReference type="ChEBI" id="CHEBI:16845"/>
    </ligand>
</feature>
<reference evidence="15 16" key="1">
    <citation type="submission" date="2024-04" db="EMBL/GenBank/DDBJ databases">
        <title>Novel genus in family Flammeovirgaceae.</title>
        <authorList>
            <person name="Nguyen T.H."/>
            <person name="Vuong T.Q."/>
            <person name="Le H."/>
            <person name="Kim S.-G."/>
        </authorList>
    </citation>
    <scope>NUCLEOTIDE SEQUENCE [LARGE SCALE GENOMIC DNA]</scope>
    <source>
        <strain evidence="15 16">JCM 23209</strain>
    </source>
</reference>
<evidence type="ECO:0000256" key="11">
    <source>
        <dbReference type="ARBA" id="ARBA00049396"/>
    </source>
</evidence>
<comment type="caution">
    <text evidence="12">Lacks conserved residue(s) required for the propagation of feature annotation.</text>
</comment>
<keyword evidence="12" id="KW-0963">Cytoplasm</keyword>
<comment type="similarity">
    <text evidence="1 12">Belongs to the DapB family.</text>
</comment>
<keyword evidence="3 12" id="KW-0521">NADP</keyword>
<comment type="subcellular location">
    <subcellularLocation>
        <location evidence="12">Cytoplasm</location>
    </subcellularLocation>
</comment>
<dbReference type="SUPFAM" id="SSF55347">
    <property type="entry name" value="Glyceraldehyde-3-phosphate dehydrogenase-like, C-terminal domain"/>
    <property type="match status" value="1"/>
</dbReference>
<proteinExistence type="inferred from homology"/>
<evidence type="ECO:0000256" key="2">
    <source>
        <dbReference type="ARBA" id="ARBA00022605"/>
    </source>
</evidence>
<dbReference type="Proteomes" id="UP001403385">
    <property type="component" value="Unassembled WGS sequence"/>
</dbReference>
<keyword evidence="7 12" id="KW-0457">Lysine biosynthesis</keyword>
<dbReference type="EMBL" id="JBDKWZ010000015">
    <property type="protein sequence ID" value="MEN7550661.1"/>
    <property type="molecule type" value="Genomic_DNA"/>
</dbReference>
<protein>
    <recommendedName>
        <fullName evidence="9 12">4-hydroxy-tetrahydrodipicolinate reductase</fullName>
        <shortName evidence="12">HTPA reductase</shortName>
        <ecNumber evidence="9 12">1.17.1.8</ecNumber>
    </recommendedName>
</protein>
<evidence type="ECO:0000256" key="1">
    <source>
        <dbReference type="ARBA" id="ARBA00006642"/>
    </source>
</evidence>
<feature type="binding site" evidence="12">
    <location>
        <begin position="100"/>
        <end position="103"/>
    </location>
    <ligand>
        <name>NAD(+)</name>
        <dbReference type="ChEBI" id="CHEBI:57540"/>
    </ligand>
</feature>
<feature type="active site" description="Proton donor/acceptor" evidence="12">
    <location>
        <position position="135"/>
    </location>
</feature>
<dbReference type="EC" id="1.17.1.8" evidence="9 12"/>
<evidence type="ECO:0000256" key="3">
    <source>
        <dbReference type="ARBA" id="ARBA00022857"/>
    </source>
</evidence>
<dbReference type="InterPro" id="IPR023940">
    <property type="entry name" value="DHDPR_bac"/>
</dbReference>
<dbReference type="PANTHER" id="PTHR20836">
    <property type="entry name" value="DIHYDRODIPICOLINATE REDUCTASE"/>
    <property type="match status" value="1"/>
</dbReference>
<dbReference type="AlphaFoldDB" id="A0AAW9SIL0"/>
<keyword evidence="2 12" id="KW-0028">Amino-acid biosynthesis</keyword>
<evidence type="ECO:0000313" key="15">
    <source>
        <dbReference type="EMBL" id="MEN7550661.1"/>
    </source>
</evidence>
<dbReference type="PANTHER" id="PTHR20836:SF0">
    <property type="entry name" value="4-HYDROXY-TETRAHYDRODIPICOLINATE REDUCTASE 1, CHLOROPLASTIC-RELATED"/>
    <property type="match status" value="1"/>
</dbReference>
<sequence length="240" mass="26808">MNILLIGYGKMGKTIEGIAKDRGHQVPVVIDVENPLTEQSIKNQSIDVAIEFTSPEAAFENIKFCVEHNIPVVSGTTGWLDRKAEIEALCDKHKSAFFYASNYSLGVNLFFKLNEYLAKMINHYPEYSVSMEEIHHIQKKDAPSGTAITLAEGIIQEIQRKNGWVLKGEQEAAQEQFAIEAKRIENVPGTHTVTYESEIDSIEIKHTAHSRQGFALGAVVAAEWLKDKQGAFGMNDILKF</sequence>
<evidence type="ECO:0000256" key="9">
    <source>
        <dbReference type="ARBA" id="ARBA00038983"/>
    </source>
</evidence>
<comment type="pathway">
    <text evidence="8 12">Amino-acid biosynthesis; L-lysine biosynthesis via DAP pathway; (S)-tetrahydrodipicolinate from L-aspartate: step 4/4.</text>
</comment>
<organism evidence="15 16">
    <name type="scientific">Rapidithrix thailandica</name>
    <dbReference type="NCBI Taxonomy" id="413964"/>
    <lineage>
        <taxon>Bacteria</taxon>
        <taxon>Pseudomonadati</taxon>
        <taxon>Bacteroidota</taxon>
        <taxon>Cytophagia</taxon>
        <taxon>Cytophagales</taxon>
        <taxon>Flammeovirgaceae</taxon>
        <taxon>Rapidithrix</taxon>
    </lineage>
</organism>
<evidence type="ECO:0000256" key="4">
    <source>
        <dbReference type="ARBA" id="ARBA00022915"/>
    </source>
</evidence>